<accession>A0ACD3AN19</accession>
<dbReference type="Proteomes" id="UP000308600">
    <property type="component" value="Unassembled WGS sequence"/>
</dbReference>
<dbReference type="EMBL" id="ML208385">
    <property type="protein sequence ID" value="TFK67093.1"/>
    <property type="molecule type" value="Genomic_DNA"/>
</dbReference>
<evidence type="ECO:0000313" key="1">
    <source>
        <dbReference type="EMBL" id="TFK67093.1"/>
    </source>
</evidence>
<organism evidence="1 2">
    <name type="scientific">Pluteus cervinus</name>
    <dbReference type="NCBI Taxonomy" id="181527"/>
    <lineage>
        <taxon>Eukaryota</taxon>
        <taxon>Fungi</taxon>
        <taxon>Dikarya</taxon>
        <taxon>Basidiomycota</taxon>
        <taxon>Agaricomycotina</taxon>
        <taxon>Agaricomycetes</taxon>
        <taxon>Agaricomycetidae</taxon>
        <taxon>Agaricales</taxon>
        <taxon>Pluteineae</taxon>
        <taxon>Pluteaceae</taxon>
        <taxon>Pluteus</taxon>
    </lineage>
</organism>
<protein>
    <submittedName>
        <fullName evidence="1">Uncharacterized protein</fullName>
    </submittedName>
</protein>
<reference evidence="1 2" key="1">
    <citation type="journal article" date="2019" name="Nat. Ecol. Evol.">
        <title>Megaphylogeny resolves global patterns of mushroom evolution.</title>
        <authorList>
            <person name="Varga T."/>
            <person name="Krizsan K."/>
            <person name="Foldi C."/>
            <person name="Dima B."/>
            <person name="Sanchez-Garcia M."/>
            <person name="Sanchez-Ramirez S."/>
            <person name="Szollosi G.J."/>
            <person name="Szarkandi J.G."/>
            <person name="Papp V."/>
            <person name="Albert L."/>
            <person name="Andreopoulos W."/>
            <person name="Angelini C."/>
            <person name="Antonin V."/>
            <person name="Barry K.W."/>
            <person name="Bougher N.L."/>
            <person name="Buchanan P."/>
            <person name="Buyck B."/>
            <person name="Bense V."/>
            <person name="Catcheside P."/>
            <person name="Chovatia M."/>
            <person name="Cooper J."/>
            <person name="Damon W."/>
            <person name="Desjardin D."/>
            <person name="Finy P."/>
            <person name="Geml J."/>
            <person name="Haridas S."/>
            <person name="Hughes K."/>
            <person name="Justo A."/>
            <person name="Karasinski D."/>
            <person name="Kautmanova I."/>
            <person name="Kiss B."/>
            <person name="Kocsube S."/>
            <person name="Kotiranta H."/>
            <person name="LaButti K.M."/>
            <person name="Lechner B.E."/>
            <person name="Liimatainen K."/>
            <person name="Lipzen A."/>
            <person name="Lukacs Z."/>
            <person name="Mihaltcheva S."/>
            <person name="Morgado L.N."/>
            <person name="Niskanen T."/>
            <person name="Noordeloos M.E."/>
            <person name="Ohm R.A."/>
            <person name="Ortiz-Santana B."/>
            <person name="Ovrebo C."/>
            <person name="Racz N."/>
            <person name="Riley R."/>
            <person name="Savchenko A."/>
            <person name="Shiryaev A."/>
            <person name="Soop K."/>
            <person name="Spirin V."/>
            <person name="Szebenyi C."/>
            <person name="Tomsovsky M."/>
            <person name="Tulloss R.E."/>
            <person name="Uehling J."/>
            <person name="Grigoriev I.V."/>
            <person name="Vagvolgyi C."/>
            <person name="Papp T."/>
            <person name="Martin F.M."/>
            <person name="Miettinen O."/>
            <person name="Hibbett D.S."/>
            <person name="Nagy L.G."/>
        </authorList>
    </citation>
    <scope>NUCLEOTIDE SEQUENCE [LARGE SCALE GENOMIC DNA]</scope>
    <source>
        <strain evidence="1 2">NL-1719</strain>
    </source>
</reference>
<sequence>MVSGSRRTVNRLKGTRRHWIRKRRKPDRMNKEFGGATEVVCTVVDVMTIGRDSSTWGCTQCRVDCVLRWEEVSSSCRSGGRQNWNEVFSLGRRWPWSSNAEVRDVGLADRDQDNEVAEENLAQFLSYLGVAQFWLAGWRAGGKGPDRPDERSTLRRPQR</sequence>
<proteinExistence type="predicted"/>
<name>A0ACD3AN19_9AGAR</name>
<gene>
    <name evidence="1" type="ORF">BDN72DRAFT_859394</name>
</gene>
<evidence type="ECO:0000313" key="2">
    <source>
        <dbReference type="Proteomes" id="UP000308600"/>
    </source>
</evidence>
<keyword evidence="2" id="KW-1185">Reference proteome</keyword>